<reference evidence="3" key="1">
    <citation type="submission" date="2018-05" db="EMBL/GenBank/DDBJ databases">
        <authorList>
            <person name="Lanie J.A."/>
            <person name="Ng W.-L."/>
            <person name="Kazmierczak K.M."/>
            <person name="Andrzejewski T.M."/>
            <person name="Davidsen T.M."/>
            <person name="Wayne K.J."/>
            <person name="Tettelin H."/>
            <person name="Glass J.I."/>
            <person name="Rusch D."/>
            <person name="Podicherti R."/>
            <person name="Tsui H.-C.T."/>
            <person name="Winkler M.E."/>
        </authorList>
    </citation>
    <scope>NUCLEOTIDE SEQUENCE</scope>
</reference>
<keyword evidence="1" id="KW-1133">Transmembrane helix</keyword>
<evidence type="ECO:0000313" key="3">
    <source>
        <dbReference type="EMBL" id="SVA43895.1"/>
    </source>
</evidence>
<feature type="transmembrane region" description="Helical" evidence="1">
    <location>
        <begin position="6"/>
        <end position="30"/>
    </location>
</feature>
<proteinExistence type="predicted"/>
<dbReference type="InterPro" id="IPR039447">
    <property type="entry name" value="UreH-like_TM_dom"/>
</dbReference>
<feature type="transmembrane region" description="Helical" evidence="1">
    <location>
        <begin position="220"/>
        <end position="241"/>
    </location>
</feature>
<feature type="transmembrane region" description="Helical" evidence="1">
    <location>
        <begin position="105"/>
        <end position="125"/>
    </location>
</feature>
<dbReference type="EMBL" id="UINC01009810">
    <property type="protein sequence ID" value="SVA43895.1"/>
    <property type="molecule type" value="Genomic_DNA"/>
</dbReference>
<dbReference type="PANTHER" id="PTHR42208:SF1">
    <property type="entry name" value="HEAVY METAL TRANSPORTER"/>
    <property type="match status" value="1"/>
</dbReference>
<evidence type="ECO:0000256" key="1">
    <source>
        <dbReference type="SAM" id="Phobius"/>
    </source>
</evidence>
<feature type="transmembrane region" description="Helical" evidence="1">
    <location>
        <begin position="187"/>
        <end position="208"/>
    </location>
</feature>
<feature type="transmembrane region" description="Helical" evidence="1">
    <location>
        <begin position="155"/>
        <end position="175"/>
    </location>
</feature>
<feature type="domain" description="Urease accessory protein UreH-like transmembrane" evidence="2">
    <location>
        <begin position="7"/>
        <end position="233"/>
    </location>
</feature>
<sequence length="251" mass="26064">MTHYIVIFVAGIAGSFHCIGMCGGFACALGRDPKGGMGTLFRHLLYNTGRVATYAFMGVLAGVAGQALLSSGVAGTDPVGAGYDHMALAQLGPLLPESLSTGQRILAVFAGLLMIVMALQLFGYFQRLHSFTVGLGGSTFVASLRGLLNSSSRSAPLAFGVFNGFLPCPLVYAFAAHAAASASSLSGMMTMVAFGLGTFPAMIMMGGVGQWLRPRWRQRGVQIAGMFILLLGLITIARGIYPFTGHGGITG</sequence>
<feature type="transmembrane region" description="Helical" evidence="1">
    <location>
        <begin position="51"/>
        <end position="69"/>
    </location>
</feature>
<protein>
    <recommendedName>
        <fullName evidence="2">Urease accessory protein UreH-like transmembrane domain-containing protein</fullName>
    </recommendedName>
</protein>
<name>A0A381VUD9_9ZZZZ</name>
<keyword evidence="1" id="KW-0812">Transmembrane</keyword>
<gene>
    <name evidence="3" type="ORF">METZ01_LOCUS96749</name>
</gene>
<organism evidence="3">
    <name type="scientific">marine metagenome</name>
    <dbReference type="NCBI Taxonomy" id="408172"/>
    <lineage>
        <taxon>unclassified sequences</taxon>
        <taxon>metagenomes</taxon>
        <taxon>ecological metagenomes</taxon>
    </lineage>
</organism>
<evidence type="ECO:0000259" key="2">
    <source>
        <dbReference type="Pfam" id="PF13386"/>
    </source>
</evidence>
<dbReference type="Pfam" id="PF13386">
    <property type="entry name" value="DsbD_2"/>
    <property type="match status" value="1"/>
</dbReference>
<keyword evidence="1" id="KW-0472">Membrane</keyword>
<dbReference type="AlphaFoldDB" id="A0A381VUD9"/>
<accession>A0A381VUD9</accession>
<dbReference type="PANTHER" id="PTHR42208">
    <property type="entry name" value="HEAVY METAL TRANSPORTER-RELATED"/>
    <property type="match status" value="1"/>
</dbReference>